<protein>
    <recommendedName>
        <fullName evidence="1">TniQ domain-containing protein</fullName>
    </recommendedName>
</protein>
<keyword evidence="3" id="KW-1185">Reference proteome</keyword>
<gene>
    <name evidence="2" type="ORF">HMPREF9370_1693</name>
</gene>
<comment type="caution">
    <text evidence="2">The sequence shown here is derived from an EMBL/GenBank/DDBJ whole genome shotgun (WGS) entry which is preliminary data.</text>
</comment>
<dbReference type="HOGENOM" id="CLU_059693_0_0_4"/>
<dbReference type="PATRIC" id="fig|1030841.3.peg.1684"/>
<evidence type="ECO:0000313" key="3">
    <source>
        <dbReference type="Proteomes" id="UP000005336"/>
    </source>
</evidence>
<dbReference type="Proteomes" id="UP000005336">
    <property type="component" value="Unassembled WGS sequence"/>
</dbReference>
<name>G4CRI3_9NEIS</name>
<reference evidence="2 3" key="1">
    <citation type="submission" date="2011-06" db="EMBL/GenBank/DDBJ databases">
        <authorList>
            <person name="Muzny D."/>
            <person name="Qin X."/>
            <person name="Deng J."/>
            <person name="Jiang H."/>
            <person name="Liu Y."/>
            <person name="Qu J."/>
            <person name="Song X.-Z."/>
            <person name="Zhang L."/>
            <person name="Thornton R."/>
            <person name="Coyle M."/>
            <person name="Francisco L."/>
            <person name="Jackson L."/>
            <person name="Javaid M."/>
            <person name="Korchina V."/>
            <person name="Kovar C."/>
            <person name="Mata R."/>
            <person name="Mathew T."/>
            <person name="Ngo R."/>
            <person name="Nguyen L."/>
            <person name="Nguyen N."/>
            <person name="Okwuonu G."/>
            <person name="Ongeri F."/>
            <person name="Pham C."/>
            <person name="Simmons D."/>
            <person name="Wilczek-Boney K."/>
            <person name="Hale W."/>
            <person name="Jakkamsetti A."/>
            <person name="Pham P."/>
            <person name="Ruth R."/>
            <person name="San Lucas F."/>
            <person name="Warren J."/>
            <person name="Zhang J."/>
            <person name="Zhao Z."/>
            <person name="Zhou C."/>
            <person name="Zhu D."/>
            <person name="Lee S."/>
            <person name="Bess C."/>
            <person name="Blankenburg K."/>
            <person name="Forbes L."/>
            <person name="Fu Q."/>
            <person name="Gubbala S."/>
            <person name="Hirani K."/>
            <person name="Jayaseelan J.C."/>
            <person name="Lara F."/>
            <person name="Munidasa M."/>
            <person name="Palculict T."/>
            <person name="Patil S."/>
            <person name="Pu L.-L."/>
            <person name="Saada N."/>
            <person name="Tang L."/>
            <person name="Weissenberger G."/>
            <person name="Zhu Y."/>
            <person name="Hemphill L."/>
            <person name="Shang Y."/>
            <person name="Youmans B."/>
            <person name="Ayvaz T."/>
            <person name="Ross M."/>
            <person name="Santibanez J."/>
            <person name="Aqrawi P."/>
            <person name="Gross S."/>
            <person name="Joshi V."/>
            <person name="Fowler G."/>
            <person name="Nazareth L."/>
            <person name="Reid J."/>
            <person name="Worley K."/>
            <person name="Petrosino J."/>
            <person name="Highlander S."/>
            <person name="Gibbs R."/>
        </authorList>
    </citation>
    <scope>NUCLEOTIDE SEQUENCE [LARGE SCALE GENOMIC DNA]</scope>
    <source>
        <strain evidence="2 3">9715</strain>
    </source>
</reference>
<evidence type="ECO:0000313" key="2">
    <source>
        <dbReference type="EMBL" id="EGZ45134.1"/>
    </source>
</evidence>
<proteinExistence type="predicted"/>
<dbReference type="RefSeq" id="WP_009116834.1">
    <property type="nucleotide sequence ID" value="NZ_JH165159.1"/>
</dbReference>
<dbReference type="STRING" id="1030841.HMPREF9370_1693"/>
<organism evidence="2 3">
    <name type="scientific">Neisseria wadsworthii 9715</name>
    <dbReference type="NCBI Taxonomy" id="1030841"/>
    <lineage>
        <taxon>Bacteria</taxon>
        <taxon>Pseudomonadati</taxon>
        <taxon>Pseudomonadota</taxon>
        <taxon>Betaproteobacteria</taxon>
        <taxon>Neisseriales</taxon>
        <taxon>Neisseriaceae</taxon>
        <taxon>Neisseria</taxon>
    </lineage>
</organism>
<dbReference type="AlphaFoldDB" id="G4CRI3"/>
<dbReference type="Pfam" id="PF06527">
    <property type="entry name" value="TniQ"/>
    <property type="match status" value="1"/>
</dbReference>
<dbReference type="EMBL" id="AGAZ01000061">
    <property type="protein sequence ID" value="EGZ45134.1"/>
    <property type="molecule type" value="Genomic_DNA"/>
</dbReference>
<evidence type="ECO:0000259" key="1">
    <source>
        <dbReference type="Pfam" id="PF06527"/>
    </source>
</evidence>
<dbReference type="InterPro" id="IPR009492">
    <property type="entry name" value="TniQ"/>
</dbReference>
<accession>G4CRI3</accession>
<sequence length="346" mass="41157">MSDLHLWPAHPHPYHNELLSSWLVRTAHANGLKVQTFCNLVFGNNYEIWNRDIDRYIPEWIVTKLSEKSGISAEKIDRTSLRRFQGILFDKVRPSGHLTWVNSLQIYHRKRVGYGLLFCPLCLAEDYEPYFRVSWRVACYTFCPKHKVILHDRCSHCGAGVAFHRQEIGNMQETAFRPLKFCWQCKTDLACTETQPVTAWSGNTLEQWRRLLVWLEHYPVESSQNSYRDSLKILHHFVTLLTSQRLAPKLYSYLCLKTGSQPQKIDKSKRTAWESRELIERHHTLDLCWWLMDNYPDNLFQAWKDGVLRYNHMLKDFDDCPEEFRKLVATLNRNSRKNLYRKQHLK</sequence>
<dbReference type="OrthoDB" id="9036115at2"/>
<feature type="domain" description="TniQ" evidence="1">
    <location>
        <begin position="8"/>
        <end position="150"/>
    </location>
</feature>